<protein>
    <submittedName>
        <fullName evidence="1">Uncharacterized protein</fullName>
    </submittedName>
</protein>
<comment type="caution">
    <text evidence="1">The sequence shown here is derived from an EMBL/GenBank/DDBJ whole genome shotgun (WGS) entry which is preliminary data.</text>
</comment>
<name>A0A2S7XR56_9GAMM</name>
<keyword evidence="2" id="KW-1185">Reference proteome</keyword>
<evidence type="ECO:0000313" key="1">
    <source>
        <dbReference type="EMBL" id="PQJ96219.1"/>
    </source>
</evidence>
<dbReference type="AlphaFoldDB" id="A0A2S7XR56"/>
<reference evidence="1 2" key="1">
    <citation type="submission" date="2018-01" db="EMBL/GenBank/DDBJ databases">
        <title>The complete genome sequence of Chromatium okenii LaCa, a purple sulfur bacterium with a turbulent life.</title>
        <authorList>
            <person name="Luedin S.M."/>
            <person name="Liechti N."/>
            <person name="Storelli N."/>
            <person name="Danza F."/>
            <person name="Wittwer M."/>
            <person name="Pothier J.F."/>
            <person name="Tonolla M.A."/>
        </authorList>
    </citation>
    <scope>NUCLEOTIDE SEQUENCE [LARGE SCALE GENOMIC DNA]</scope>
    <source>
        <strain evidence="1 2">LaCa</strain>
    </source>
</reference>
<dbReference type="RefSeq" id="WP_105073851.1">
    <property type="nucleotide sequence ID" value="NZ_JAFLKP010000142.1"/>
</dbReference>
<gene>
    <name evidence="1" type="ORF">CXB77_10555</name>
</gene>
<sequence>MYAIEFETTVQNHVIRIPDSIPNGTAIRVLVLMNDSQINKETTDDDLALLFERDKDTGRDIAL</sequence>
<organism evidence="1 2">
    <name type="scientific">Chromatium okenii</name>
    <dbReference type="NCBI Taxonomy" id="61644"/>
    <lineage>
        <taxon>Bacteria</taxon>
        <taxon>Pseudomonadati</taxon>
        <taxon>Pseudomonadota</taxon>
        <taxon>Gammaproteobacteria</taxon>
        <taxon>Chromatiales</taxon>
        <taxon>Chromatiaceae</taxon>
        <taxon>Chromatium</taxon>
    </lineage>
</organism>
<dbReference type="Proteomes" id="UP000239936">
    <property type="component" value="Unassembled WGS sequence"/>
</dbReference>
<dbReference type="EMBL" id="PPGH01000035">
    <property type="protein sequence ID" value="PQJ96219.1"/>
    <property type="molecule type" value="Genomic_DNA"/>
</dbReference>
<dbReference type="OrthoDB" id="5772557at2"/>
<evidence type="ECO:0000313" key="2">
    <source>
        <dbReference type="Proteomes" id="UP000239936"/>
    </source>
</evidence>
<proteinExistence type="predicted"/>
<accession>A0A2S7XR56</accession>